<evidence type="ECO:0000313" key="3">
    <source>
        <dbReference type="EMBL" id="ADN56517.1"/>
    </source>
</evidence>
<organism evidence="3">
    <name type="scientific">Burkholderia sp. (strain CCGE1003)</name>
    <dbReference type="NCBI Taxonomy" id="640512"/>
    <lineage>
        <taxon>Bacteria</taxon>
        <taxon>Pseudomonadati</taxon>
        <taxon>Pseudomonadota</taxon>
        <taxon>Betaproteobacteria</taxon>
        <taxon>Burkholderiales</taxon>
        <taxon>Burkholderiaceae</taxon>
        <taxon>Burkholderia</taxon>
    </lineage>
</organism>
<evidence type="ECO:0000259" key="2">
    <source>
        <dbReference type="Pfam" id="PF09850"/>
    </source>
</evidence>
<gene>
    <name evidence="3" type="ordered locus">BC1003_0514</name>
</gene>
<dbReference type="EMBL" id="CP002217">
    <property type="protein sequence ID" value="ADN56517.1"/>
    <property type="molecule type" value="Genomic_DNA"/>
</dbReference>
<dbReference type="InterPro" id="IPR017732">
    <property type="entry name" value="T4/T6SS_DotU"/>
</dbReference>
<dbReference type="InterPro" id="IPR038522">
    <property type="entry name" value="T4/T6SS_DotU_sf"/>
</dbReference>
<feature type="transmembrane region" description="Helical" evidence="1">
    <location>
        <begin position="193"/>
        <end position="210"/>
    </location>
</feature>
<feature type="transmembrane region" description="Helical" evidence="1">
    <location>
        <begin position="128"/>
        <end position="149"/>
    </location>
</feature>
<dbReference type="STRING" id="640512.BC1003_0514"/>
<dbReference type="KEGG" id="bgf:BC1003_0514"/>
<dbReference type="eggNOG" id="COG3455">
    <property type="taxonomic scope" value="Bacteria"/>
</dbReference>
<evidence type="ECO:0000256" key="1">
    <source>
        <dbReference type="SAM" id="Phobius"/>
    </source>
</evidence>
<protein>
    <submittedName>
        <fullName evidence="3">Type IV / VI secretion system protein, DotU family</fullName>
    </submittedName>
</protein>
<keyword evidence="1" id="KW-0812">Transmembrane</keyword>
<dbReference type="NCBIfam" id="TIGR03349">
    <property type="entry name" value="IV_VI_DotU"/>
    <property type="match status" value="1"/>
</dbReference>
<dbReference type="OrthoDB" id="6998040at2"/>
<dbReference type="HOGENOM" id="CLU_071818_2_1_4"/>
<dbReference type="PANTHER" id="PTHR38033">
    <property type="entry name" value="MEMBRANE PROTEIN-RELATED"/>
    <property type="match status" value="1"/>
</dbReference>
<keyword evidence="1" id="KW-1133">Transmembrane helix</keyword>
<name>E1T8C6_BURSG</name>
<dbReference type="Gene3D" id="1.25.40.590">
    <property type="entry name" value="Type IV / VI secretion system, DotU"/>
    <property type="match status" value="1"/>
</dbReference>
<keyword evidence="1" id="KW-0472">Membrane</keyword>
<proteinExistence type="predicted"/>
<dbReference type="PANTHER" id="PTHR38033:SF1">
    <property type="entry name" value="DOTU FAMILY TYPE IV_VI SECRETION SYSTEM PROTEIN"/>
    <property type="match status" value="1"/>
</dbReference>
<reference evidence="3" key="1">
    <citation type="submission" date="2010-09" db="EMBL/GenBank/DDBJ databases">
        <title>Complete sequence of chromosome1 of Burkholderia sp. CCGE1003.</title>
        <authorList>
            <consortium name="US DOE Joint Genome Institute"/>
            <person name="Lucas S."/>
            <person name="Copeland A."/>
            <person name="Lapidus A."/>
            <person name="Cheng J.-F."/>
            <person name="Bruce D."/>
            <person name="Goodwin L."/>
            <person name="Pitluck S."/>
            <person name="Daligault H."/>
            <person name="Davenport K."/>
            <person name="Detter J.C."/>
            <person name="Han C."/>
            <person name="Tapia R."/>
            <person name="Land M."/>
            <person name="Hauser L."/>
            <person name="Jeffries C."/>
            <person name="Kyrpides N."/>
            <person name="Ivanova N."/>
            <person name="Ovchinnikova G."/>
            <person name="Martinez-Romero E."/>
            <person name="Rogel M.A."/>
            <person name="Auchtung J."/>
            <person name="Tiedje J.M."/>
            <person name="Woyke T."/>
        </authorList>
    </citation>
    <scope>NUCLEOTIDE SEQUENCE</scope>
    <source>
        <strain evidence="3">CCGE1003</strain>
    </source>
</reference>
<feature type="domain" description="Type IV / VI secretion system DotU" evidence="2">
    <location>
        <begin position="20"/>
        <end position="210"/>
    </location>
</feature>
<dbReference type="Pfam" id="PF09850">
    <property type="entry name" value="DotU"/>
    <property type="match status" value="1"/>
</dbReference>
<accession>E1T8C6</accession>
<dbReference type="AlphaFoldDB" id="E1T8C6"/>
<sequence>MTYASTSRAATLPPSLLPVALRDTALTVALLAADPAPQSFSAFRDKCKQQVRRLREEMQSAGHPQGVIEDAAYAQCALLDETALSNLRGDDRDAWQRLPLQVDEFQSNDAGHELIARIERRLAEPQPVLPLLAIFCAVLDLGFTGKFAFAGREARAALVKALSERLGRAQDTSSSIVIKAPGSTRWTERLTPLTWVVGACVVAAVVYVALDQWLNASVARIAH</sequence>